<evidence type="ECO:0000313" key="1">
    <source>
        <dbReference type="Proteomes" id="UP000036681"/>
    </source>
</evidence>
<dbReference type="Proteomes" id="UP000036681">
    <property type="component" value="Unplaced"/>
</dbReference>
<name>A0A9J2Q0W3_ASCLU</name>
<sequence>MGGEFCELIWAVGNITANWNFDGPRKLRVSATGSGLSDPETGYYIEGFVNNSNDWASALSRLGIGVNIFNAGDVTPPTSLATALEDIYCKESSIIPILEGTNVTFVIFTSWNNSSLIDEMISQQVPWLSCPLASRTTIFMVGICNGASNLGKLAIPSEDLYIDVEYFKFTSINTLVNKVITKTCDCATQDSTPIAGCPSASSSSNYIIQLLLKSSFARSL</sequence>
<proteinExistence type="predicted"/>
<reference evidence="2" key="1">
    <citation type="submission" date="2023-03" db="UniProtKB">
        <authorList>
            <consortium name="WormBaseParasite"/>
        </authorList>
    </citation>
    <scope>IDENTIFICATION</scope>
</reference>
<accession>A0A9J2Q0W3</accession>
<keyword evidence="1" id="KW-1185">Reference proteome</keyword>
<dbReference type="AlphaFoldDB" id="A0A9J2Q0W3"/>
<evidence type="ECO:0000313" key="2">
    <source>
        <dbReference type="WBParaSite" id="ALUE_0001522901-mRNA-1"/>
    </source>
</evidence>
<organism evidence="1 2">
    <name type="scientific">Ascaris lumbricoides</name>
    <name type="common">Giant roundworm</name>
    <dbReference type="NCBI Taxonomy" id="6252"/>
    <lineage>
        <taxon>Eukaryota</taxon>
        <taxon>Metazoa</taxon>
        <taxon>Ecdysozoa</taxon>
        <taxon>Nematoda</taxon>
        <taxon>Chromadorea</taxon>
        <taxon>Rhabditida</taxon>
        <taxon>Spirurina</taxon>
        <taxon>Ascaridomorpha</taxon>
        <taxon>Ascaridoidea</taxon>
        <taxon>Ascarididae</taxon>
        <taxon>Ascaris</taxon>
    </lineage>
</organism>
<protein>
    <submittedName>
        <fullName evidence="2">Receptor ligand binding region domain-containing protein</fullName>
    </submittedName>
</protein>
<dbReference type="WBParaSite" id="ALUE_0001522901-mRNA-1">
    <property type="protein sequence ID" value="ALUE_0001522901-mRNA-1"/>
    <property type="gene ID" value="ALUE_0001522901"/>
</dbReference>